<feature type="binding site" evidence="10">
    <location>
        <position position="294"/>
    </location>
    <ligand>
        <name>UDP-N-acetyl-alpha-D-glucosamine</name>
        <dbReference type="ChEBI" id="CHEBI:57705"/>
    </ligand>
</feature>
<evidence type="ECO:0000259" key="13">
    <source>
        <dbReference type="Pfam" id="PF04101"/>
    </source>
</evidence>
<feature type="binding site" evidence="10">
    <location>
        <begin position="10"/>
        <end position="12"/>
    </location>
    <ligand>
        <name>UDP-N-acetyl-alpha-D-glucosamine</name>
        <dbReference type="ChEBI" id="CHEBI:57705"/>
    </ligand>
</feature>
<dbReference type="GO" id="GO:0051991">
    <property type="term" value="F:UDP-N-acetyl-D-glucosamine:N-acetylmuramoyl-L-alanyl-D-glutamyl-meso-2,6-diaminopimelyl-D-alanyl-D-alanine-diphosphoundecaprenol 4-beta-N-acetylglucosaminlytransferase activity"/>
    <property type="evidence" value="ECO:0007669"/>
    <property type="project" value="RHEA"/>
</dbReference>
<dbReference type="PANTHER" id="PTHR21015">
    <property type="entry name" value="UDP-N-ACETYLGLUCOSAMINE--N-ACETYLMURAMYL-(PENTAPEPTIDE) PYROPHOSPHORYL-UNDECAPRENOL N-ACETYLGLUCOSAMINE TRANSFERASE 1"/>
    <property type="match status" value="1"/>
</dbReference>
<dbReference type="GO" id="GO:0005975">
    <property type="term" value="P:carbohydrate metabolic process"/>
    <property type="evidence" value="ECO:0007669"/>
    <property type="project" value="InterPro"/>
</dbReference>
<evidence type="ECO:0000256" key="3">
    <source>
        <dbReference type="ARBA" id="ARBA00022676"/>
    </source>
</evidence>
<dbReference type="UniPathway" id="UPA00219"/>
<comment type="catalytic activity">
    <reaction evidence="10">
        <text>di-trans,octa-cis-undecaprenyl diphospho-N-acetyl-alpha-D-muramoyl-L-alanyl-D-glutamyl-meso-2,6-diaminopimeloyl-D-alanyl-D-alanine + UDP-N-acetyl-alpha-D-glucosamine = di-trans,octa-cis-undecaprenyl diphospho-[N-acetyl-alpha-D-glucosaminyl-(1-&gt;4)]-N-acetyl-alpha-D-muramoyl-L-alanyl-D-glutamyl-meso-2,6-diaminopimeloyl-D-alanyl-D-alanine + UDP + H(+)</text>
        <dbReference type="Rhea" id="RHEA:31227"/>
        <dbReference type="ChEBI" id="CHEBI:15378"/>
        <dbReference type="ChEBI" id="CHEBI:57705"/>
        <dbReference type="ChEBI" id="CHEBI:58223"/>
        <dbReference type="ChEBI" id="CHEBI:61387"/>
        <dbReference type="ChEBI" id="CHEBI:61388"/>
        <dbReference type="EC" id="2.4.1.227"/>
    </reaction>
</comment>
<organism evidence="14 15">
    <name type="scientific">Candidatus Glassbacteria bacterium RBG_16_58_8</name>
    <dbReference type="NCBI Taxonomy" id="1817866"/>
    <lineage>
        <taxon>Bacteria</taxon>
        <taxon>Candidatus Glassiibacteriota</taxon>
    </lineage>
</organism>
<keyword evidence="1 10" id="KW-1003">Cell membrane</keyword>
<evidence type="ECO:0000313" key="14">
    <source>
        <dbReference type="EMBL" id="OGF98485.1"/>
    </source>
</evidence>
<dbReference type="GO" id="GO:0051301">
    <property type="term" value="P:cell division"/>
    <property type="evidence" value="ECO:0007669"/>
    <property type="project" value="UniProtKB-KW"/>
</dbReference>
<dbReference type="HAMAP" id="MF_00033">
    <property type="entry name" value="MurG"/>
    <property type="match status" value="1"/>
</dbReference>
<keyword evidence="8 10" id="KW-0131">Cell cycle</keyword>
<feature type="compositionally biased region" description="Low complexity" evidence="11">
    <location>
        <begin position="165"/>
        <end position="178"/>
    </location>
</feature>
<dbReference type="AlphaFoldDB" id="A0A1F5YE88"/>
<comment type="caution">
    <text evidence="10">Lacks conserved residue(s) required for the propagation of feature annotation.</text>
</comment>
<feature type="binding site" evidence="10">
    <location>
        <position position="124"/>
    </location>
    <ligand>
        <name>UDP-N-acetyl-alpha-D-glucosamine</name>
        <dbReference type="ChEBI" id="CHEBI:57705"/>
    </ligand>
</feature>
<comment type="caution">
    <text evidence="14">The sequence shown here is derived from an EMBL/GenBank/DDBJ whole genome shotgun (WGS) entry which is preliminary data.</text>
</comment>
<dbReference type="Proteomes" id="UP000179034">
    <property type="component" value="Unassembled WGS sequence"/>
</dbReference>
<dbReference type="GO" id="GO:0050511">
    <property type="term" value="F:undecaprenyldiphospho-muramoylpentapeptide beta-N-acetylglucosaminyltransferase activity"/>
    <property type="evidence" value="ECO:0007669"/>
    <property type="project" value="UniProtKB-UniRule"/>
</dbReference>
<accession>A0A1F5YE88</accession>
<reference evidence="14 15" key="1">
    <citation type="journal article" date="2016" name="Nat. Commun.">
        <title>Thousands of microbial genomes shed light on interconnected biogeochemical processes in an aquifer system.</title>
        <authorList>
            <person name="Anantharaman K."/>
            <person name="Brown C.T."/>
            <person name="Hug L.A."/>
            <person name="Sharon I."/>
            <person name="Castelle C.J."/>
            <person name="Probst A.J."/>
            <person name="Thomas B.C."/>
            <person name="Singh A."/>
            <person name="Wilkins M.J."/>
            <person name="Karaoz U."/>
            <person name="Brodie E.L."/>
            <person name="Williams K.H."/>
            <person name="Hubbard S.S."/>
            <person name="Banfield J.F."/>
        </authorList>
    </citation>
    <scope>NUCLEOTIDE SEQUENCE [LARGE SCALE GENOMIC DNA]</scope>
</reference>
<proteinExistence type="inferred from homology"/>
<evidence type="ECO:0000313" key="15">
    <source>
        <dbReference type="Proteomes" id="UP000179034"/>
    </source>
</evidence>
<comment type="function">
    <text evidence="10">Cell wall formation. Catalyzes the transfer of a GlcNAc subunit on undecaprenyl-pyrophosphoryl-MurNAc-pentapeptide (lipid intermediate I) to form undecaprenyl-pyrophosphoryl-MurNAc-(pentapeptide)GlcNAc (lipid intermediate II).</text>
</comment>
<evidence type="ECO:0000256" key="9">
    <source>
        <dbReference type="ARBA" id="ARBA00023316"/>
    </source>
</evidence>
<feature type="region of interest" description="Disordered" evidence="11">
    <location>
        <begin position="165"/>
        <end position="185"/>
    </location>
</feature>
<dbReference type="GO" id="GO:0009252">
    <property type="term" value="P:peptidoglycan biosynthetic process"/>
    <property type="evidence" value="ECO:0007669"/>
    <property type="project" value="UniProtKB-UniRule"/>
</dbReference>
<protein>
    <recommendedName>
        <fullName evidence="10">UDP-N-acetylglucosamine--N-acetylmuramyl-(pentapeptide) pyrophosphoryl-undecaprenol N-acetylglucosamine transferase</fullName>
        <ecNumber evidence="10">2.4.1.227</ecNumber>
    </recommendedName>
    <alternativeName>
        <fullName evidence="10">Undecaprenyl-PP-MurNAc-pentapeptide-UDPGlcNAc GlcNAc transferase</fullName>
    </alternativeName>
</protein>
<comment type="subcellular location">
    <subcellularLocation>
        <location evidence="10">Cell membrane</location>
        <topology evidence="10">Peripheral membrane protein</topology>
        <orientation evidence="10">Cytoplasmic side</orientation>
    </subcellularLocation>
</comment>
<feature type="domain" description="Glycosyltransferase family 28 N-terminal" evidence="12">
    <location>
        <begin position="3"/>
        <end position="142"/>
    </location>
</feature>
<dbReference type="GO" id="GO:0071555">
    <property type="term" value="P:cell wall organization"/>
    <property type="evidence" value="ECO:0007669"/>
    <property type="project" value="UniProtKB-KW"/>
</dbReference>
<keyword evidence="7 10" id="KW-0472">Membrane</keyword>
<keyword evidence="3 10" id="KW-0328">Glycosyltransferase</keyword>
<keyword evidence="6 10" id="KW-0573">Peptidoglycan synthesis</keyword>
<evidence type="ECO:0000256" key="4">
    <source>
        <dbReference type="ARBA" id="ARBA00022679"/>
    </source>
</evidence>
<keyword evidence="4 10" id="KW-0808">Transferase</keyword>
<sequence length="362" mass="39952">MRVLFACAGTGGHLLPAIVLARGLREREKDMEVLFCLSDDRRGANILDREGFPWETISVRPFPRSLSLESVAFPLSLLRGLRHGMALLRRFGPQVVVGTGGYVSGPVLFAAWMAGIPFIIQEQNDSPGLANRVLAPLADEIHVAFPDAVHFPGVKRRKVFLTGNPVVGGTNGGSSPPSVRRDRPGEPPVLLVMGGSQGAHPINRIAVRLLLSFDPLRFRVFFQTGERDYAWVLSSFEGLTPKPHVRPFFDDMPSIYRDVDLAICRAGAMTLSEVALWGIPSILIPYPHAAGGHQERNARHYERAGAAIVIREEGADWRLLKDRVESVLEKKGIWNEMSRAALSLRRPEAKDILVDRILALGR</sequence>
<evidence type="ECO:0000256" key="2">
    <source>
        <dbReference type="ARBA" id="ARBA00022618"/>
    </source>
</evidence>
<keyword evidence="9 10" id="KW-0961">Cell wall biogenesis/degradation</keyword>
<dbReference type="NCBIfam" id="TIGR01133">
    <property type="entry name" value="murG"/>
    <property type="match status" value="1"/>
</dbReference>
<dbReference type="EC" id="2.4.1.227" evidence="10"/>
<keyword evidence="2 10" id="KW-0132">Cell division</keyword>
<evidence type="ECO:0000259" key="12">
    <source>
        <dbReference type="Pfam" id="PF03033"/>
    </source>
</evidence>
<comment type="similarity">
    <text evidence="10">Belongs to the glycosyltransferase 28 family. MurG subfamily.</text>
</comment>
<feature type="binding site" evidence="10">
    <location>
        <position position="196"/>
    </location>
    <ligand>
        <name>UDP-N-acetyl-alpha-D-glucosamine</name>
        <dbReference type="ChEBI" id="CHEBI:57705"/>
    </ligand>
</feature>
<keyword evidence="5 10" id="KW-0133">Cell shape</keyword>
<dbReference type="PANTHER" id="PTHR21015:SF22">
    <property type="entry name" value="GLYCOSYLTRANSFERASE"/>
    <property type="match status" value="1"/>
</dbReference>
<evidence type="ECO:0000256" key="11">
    <source>
        <dbReference type="SAM" id="MobiDB-lite"/>
    </source>
</evidence>
<evidence type="ECO:0000256" key="1">
    <source>
        <dbReference type="ARBA" id="ARBA00022475"/>
    </source>
</evidence>
<dbReference type="Pfam" id="PF03033">
    <property type="entry name" value="Glyco_transf_28"/>
    <property type="match status" value="1"/>
</dbReference>
<evidence type="ECO:0000256" key="8">
    <source>
        <dbReference type="ARBA" id="ARBA00023306"/>
    </source>
</evidence>
<dbReference type="InterPro" id="IPR006009">
    <property type="entry name" value="GlcNAc_MurG"/>
</dbReference>
<evidence type="ECO:0000256" key="6">
    <source>
        <dbReference type="ARBA" id="ARBA00022984"/>
    </source>
</evidence>
<comment type="pathway">
    <text evidence="10">Cell wall biogenesis; peptidoglycan biosynthesis.</text>
</comment>
<dbReference type="Pfam" id="PF04101">
    <property type="entry name" value="Glyco_tran_28_C"/>
    <property type="match status" value="1"/>
</dbReference>
<evidence type="ECO:0000256" key="10">
    <source>
        <dbReference type="HAMAP-Rule" id="MF_00033"/>
    </source>
</evidence>
<dbReference type="InterPro" id="IPR004276">
    <property type="entry name" value="GlycoTrans_28_N"/>
</dbReference>
<evidence type="ECO:0000256" key="5">
    <source>
        <dbReference type="ARBA" id="ARBA00022960"/>
    </source>
</evidence>
<dbReference type="Gene3D" id="3.40.50.2000">
    <property type="entry name" value="Glycogen Phosphorylase B"/>
    <property type="match status" value="2"/>
</dbReference>
<dbReference type="GO" id="GO:0008360">
    <property type="term" value="P:regulation of cell shape"/>
    <property type="evidence" value="ECO:0007669"/>
    <property type="project" value="UniProtKB-KW"/>
</dbReference>
<evidence type="ECO:0000256" key="7">
    <source>
        <dbReference type="ARBA" id="ARBA00023136"/>
    </source>
</evidence>
<gene>
    <name evidence="10" type="primary">murG</name>
    <name evidence="14" type="ORF">A2Z06_00500</name>
</gene>
<dbReference type="SUPFAM" id="SSF53756">
    <property type="entry name" value="UDP-Glycosyltransferase/glycogen phosphorylase"/>
    <property type="match status" value="1"/>
</dbReference>
<dbReference type="CDD" id="cd03785">
    <property type="entry name" value="GT28_MurG"/>
    <property type="match status" value="1"/>
</dbReference>
<dbReference type="EMBL" id="MFIW01000001">
    <property type="protein sequence ID" value="OGF98485.1"/>
    <property type="molecule type" value="Genomic_DNA"/>
</dbReference>
<feature type="domain" description="Glycosyl transferase family 28 C-terminal" evidence="13">
    <location>
        <begin position="189"/>
        <end position="348"/>
    </location>
</feature>
<dbReference type="GO" id="GO:0005886">
    <property type="term" value="C:plasma membrane"/>
    <property type="evidence" value="ECO:0007669"/>
    <property type="project" value="UniProtKB-SubCell"/>
</dbReference>
<dbReference type="InterPro" id="IPR007235">
    <property type="entry name" value="Glyco_trans_28_C"/>
</dbReference>
<name>A0A1F5YE88_9BACT</name>